<dbReference type="SUPFAM" id="SSF52518">
    <property type="entry name" value="Thiamin diphosphate-binding fold (THDP-binding)"/>
    <property type="match status" value="2"/>
</dbReference>
<organism evidence="8 9">
    <name type="scientific">Demequina litorisediminis</name>
    <dbReference type="NCBI Taxonomy" id="1849022"/>
    <lineage>
        <taxon>Bacteria</taxon>
        <taxon>Bacillati</taxon>
        <taxon>Actinomycetota</taxon>
        <taxon>Actinomycetes</taxon>
        <taxon>Micrococcales</taxon>
        <taxon>Demequinaceae</taxon>
        <taxon>Demequina</taxon>
    </lineage>
</organism>
<name>A0ABQ6IGL5_9MICO</name>
<dbReference type="Gene3D" id="3.40.50.970">
    <property type="match status" value="1"/>
</dbReference>
<accession>A0ABQ6IGL5</accession>
<evidence type="ECO:0000256" key="5">
    <source>
        <dbReference type="ARBA" id="ARBA00051911"/>
    </source>
</evidence>
<keyword evidence="4" id="KW-0786">Thiamine pyrophosphate</keyword>
<dbReference type="InterPro" id="IPR011603">
    <property type="entry name" value="2oxoglutarate_DH_E1"/>
</dbReference>
<evidence type="ECO:0000313" key="8">
    <source>
        <dbReference type="EMBL" id="GMA36561.1"/>
    </source>
</evidence>
<dbReference type="PANTHER" id="PTHR23152">
    <property type="entry name" value="2-OXOGLUTARATE DEHYDROGENASE"/>
    <property type="match status" value="1"/>
</dbReference>
<dbReference type="Gene3D" id="3.40.50.12470">
    <property type="match status" value="1"/>
</dbReference>
<reference evidence="9" key="1">
    <citation type="journal article" date="2019" name="Int. J. Syst. Evol. Microbiol.">
        <title>The Global Catalogue of Microorganisms (GCM) 10K type strain sequencing project: providing services to taxonomists for standard genome sequencing and annotation.</title>
        <authorList>
            <consortium name="The Broad Institute Genomics Platform"/>
            <consortium name="The Broad Institute Genome Sequencing Center for Infectious Disease"/>
            <person name="Wu L."/>
            <person name="Ma J."/>
        </authorList>
    </citation>
    <scope>NUCLEOTIDE SEQUENCE [LARGE SCALE GENOMIC DNA]</scope>
    <source>
        <strain evidence="9">NBRC 112299</strain>
    </source>
</reference>
<feature type="region of interest" description="Disordered" evidence="6">
    <location>
        <begin position="127"/>
        <end position="151"/>
    </location>
</feature>
<dbReference type="PANTHER" id="PTHR23152:SF4">
    <property type="entry name" value="2-OXOADIPATE DEHYDROGENASE COMPLEX COMPONENT E1"/>
    <property type="match status" value="1"/>
</dbReference>
<evidence type="ECO:0000256" key="3">
    <source>
        <dbReference type="ARBA" id="ARBA00023002"/>
    </source>
</evidence>
<protein>
    <recommendedName>
        <fullName evidence="7">Transketolase-like pyrimidine-binding domain-containing protein</fullName>
    </recommendedName>
</protein>
<evidence type="ECO:0000313" key="9">
    <source>
        <dbReference type="Proteomes" id="UP001157125"/>
    </source>
</evidence>
<proteinExistence type="predicted"/>
<keyword evidence="3" id="KW-0560">Oxidoreductase</keyword>
<evidence type="ECO:0000259" key="7">
    <source>
        <dbReference type="SMART" id="SM00861"/>
    </source>
</evidence>
<comment type="caution">
    <text evidence="8">The sequence shown here is derived from an EMBL/GenBank/DDBJ whole genome shotgun (WGS) entry which is preliminary data.</text>
</comment>
<evidence type="ECO:0000256" key="1">
    <source>
        <dbReference type="ARBA" id="ARBA00001964"/>
    </source>
</evidence>
<dbReference type="InterPro" id="IPR005475">
    <property type="entry name" value="Transketolase-like_Pyr-bd"/>
</dbReference>
<dbReference type="Pfam" id="PF02779">
    <property type="entry name" value="Transket_pyr"/>
    <property type="match status" value="1"/>
</dbReference>
<dbReference type="EMBL" id="BSUN01000001">
    <property type="protein sequence ID" value="GMA36561.1"/>
    <property type="molecule type" value="Genomic_DNA"/>
</dbReference>
<dbReference type="InterPro" id="IPR029061">
    <property type="entry name" value="THDP-binding"/>
</dbReference>
<keyword evidence="2" id="KW-0816">Tricarboxylic acid cycle</keyword>
<dbReference type="Proteomes" id="UP001157125">
    <property type="component" value="Unassembled WGS sequence"/>
</dbReference>
<comment type="catalytic activity">
    <reaction evidence="5">
        <text>N(6)-[(R)-lipoyl]-L-lysyl-[protein] + 2-oxoglutarate + H(+) = N(6)-[(R)-S(8)-succinyldihydrolipoyl]-L-lysyl-[protein] + CO2</text>
        <dbReference type="Rhea" id="RHEA:12188"/>
        <dbReference type="Rhea" id="RHEA-COMP:10474"/>
        <dbReference type="Rhea" id="RHEA-COMP:20092"/>
        <dbReference type="ChEBI" id="CHEBI:15378"/>
        <dbReference type="ChEBI" id="CHEBI:16526"/>
        <dbReference type="ChEBI" id="CHEBI:16810"/>
        <dbReference type="ChEBI" id="CHEBI:83099"/>
        <dbReference type="ChEBI" id="CHEBI:83120"/>
        <dbReference type="EC" id="1.2.4.2"/>
    </reaction>
</comment>
<gene>
    <name evidence="8" type="ORF">GCM10025876_27650</name>
</gene>
<evidence type="ECO:0000256" key="4">
    <source>
        <dbReference type="ARBA" id="ARBA00023052"/>
    </source>
</evidence>
<dbReference type="SMART" id="SM00861">
    <property type="entry name" value="Transket_pyr"/>
    <property type="match status" value="1"/>
</dbReference>
<dbReference type="InterPro" id="IPR001017">
    <property type="entry name" value="DH_E1"/>
</dbReference>
<evidence type="ECO:0000256" key="6">
    <source>
        <dbReference type="SAM" id="MobiDB-lite"/>
    </source>
</evidence>
<sequence length="317" mass="35496">MPRRLAFEYREAFGRDVIVDMVCYRRRGHNEGDDPSMTQPRMYDLIEAKRSVRHLYTEALIRRGDITEAEAEAVSQDYLAQLERVFLETREGFTGTDTESISGLELPRLPVVRCRGDGGVADGRLAKPGRAHRPCAHAPARGFRRSPQGSPSLLERREAMSREGGIDWGYGEILAFGSLLQEGVPVRIAGQDARRGTFVQRHAVFHDRATGAEWTPLQYLASDQARLHIYDSSLSEYACLGFEYGYSVERPDALTLWEAQFGDFVNGAQTIIDEFISSAEQKWGQSSSVVLLLPHGYEGQGPDHSSARPERFLQAVC</sequence>
<keyword evidence="9" id="KW-1185">Reference proteome</keyword>
<evidence type="ECO:0000256" key="2">
    <source>
        <dbReference type="ARBA" id="ARBA00022532"/>
    </source>
</evidence>
<comment type="cofactor">
    <cofactor evidence="1">
        <name>thiamine diphosphate</name>
        <dbReference type="ChEBI" id="CHEBI:58937"/>
    </cofactor>
</comment>
<feature type="domain" description="Transketolase-like pyrimidine-binding" evidence="7">
    <location>
        <begin position="166"/>
        <end position="316"/>
    </location>
</feature>
<dbReference type="Pfam" id="PF00676">
    <property type="entry name" value="E1_dh"/>
    <property type="match status" value="1"/>
</dbReference>